<dbReference type="InterPro" id="IPR035248">
    <property type="entry name" value="PRMT5_C"/>
</dbReference>
<evidence type="ECO:0000256" key="1">
    <source>
        <dbReference type="ARBA" id="ARBA00022691"/>
    </source>
</evidence>
<reference evidence="3 4" key="2">
    <citation type="submission" date="2018-11" db="EMBL/GenBank/DDBJ databases">
        <authorList>
            <consortium name="Pathogen Informatics"/>
        </authorList>
    </citation>
    <scope>NUCLEOTIDE SEQUENCE [LARGE SCALE GENOMIC DNA]</scope>
</reference>
<evidence type="ECO:0000313" key="4">
    <source>
        <dbReference type="Proteomes" id="UP000271098"/>
    </source>
</evidence>
<dbReference type="OrthoDB" id="1368803at2759"/>
<keyword evidence="1" id="KW-0949">S-adenosyl-L-methionine</keyword>
<dbReference type="Gene3D" id="2.70.160.11">
    <property type="entry name" value="Hnrnp arginine n-methyltransferase1"/>
    <property type="match status" value="1"/>
</dbReference>
<keyword evidence="4" id="KW-1185">Reference proteome</keyword>
<feature type="domain" description="PRMT5 oligomerisation" evidence="2">
    <location>
        <begin position="2"/>
        <end position="113"/>
    </location>
</feature>
<sequence>MRSICPLANPKPVFTFKHPNFDRTSNVRSNIVMFNVDMNSEIMGFAGYFEAQLYGNIHLSIVPQTHTRGLVSWFPALIPLRQPQRLQRGSKVLFHMNRKFDEQGVWYEWFCEIQNHILLLLEAMIVDC</sequence>
<dbReference type="PANTHER" id="PTHR10738">
    <property type="entry name" value="PROTEIN ARGININE N-METHYLTRANSFERASE 5"/>
    <property type="match status" value="1"/>
</dbReference>
<reference evidence="5" key="1">
    <citation type="submission" date="2016-06" db="UniProtKB">
        <authorList>
            <consortium name="WormBaseParasite"/>
        </authorList>
    </citation>
    <scope>IDENTIFICATION</scope>
</reference>
<dbReference type="GO" id="GO:0016274">
    <property type="term" value="F:protein-arginine N-methyltransferase activity"/>
    <property type="evidence" value="ECO:0007669"/>
    <property type="project" value="InterPro"/>
</dbReference>
<dbReference type="Proteomes" id="UP000271098">
    <property type="component" value="Unassembled WGS sequence"/>
</dbReference>
<dbReference type="PANTHER" id="PTHR10738:SF0">
    <property type="entry name" value="PROTEIN ARGININE N-METHYLTRANSFERASE 5"/>
    <property type="match status" value="1"/>
</dbReference>
<evidence type="ECO:0000313" key="5">
    <source>
        <dbReference type="WBParaSite" id="GPUH_0002366801-mRNA-1"/>
    </source>
</evidence>
<dbReference type="InterPro" id="IPR029063">
    <property type="entry name" value="SAM-dependent_MTases_sf"/>
</dbReference>
<proteinExistence type="predicted"/>
<dbReference type="GO" id="GO:0005634">
    <property type="term" value="C:nucleus"/>
    <property type="evidence" value="ECO:0007669"/>
    <property type="project" value="TreeGrafter"/>
</dbReference>
<dbReference type="EMBL" id="UYRT01098448">
    <property type="protein sequence ID" value="VDN41746.1"/>
    <property type="molecule type" value="Genomic_DNA"/>
</dbReference>
<evidence type="ECO:0000313" key="3">
    <source>
        <dbReference type="EMBL" id="VDN41746.1"/>
    </source>
</evidence>
<organism evidence="5">
    <name type="scientific">Gongylonema pulchrum</name>
    <dbReference type="NCBI Taxonomy" id="637853"/>
    <lineage>
        <taxon>Eukaryota</taxon>
        <taxon>Metazoa</taxon>
        <taxon>Ecdysozoa</taxon>
        <taxon>Nematoda</taxon>
        <taxon>Chromadorea</taxon>
        <taxon>Rhabditida</taxon>
        <taxon>Spirurina</taxon>
        <taxon>Spiruromorpha</taxon>
        <taxon>Spiruroidea</taxon>
        <taxon>Gongylonematidae</taxon>
        <taxon>Gongylonema</taxon>
    </lineage>
</organism>
<gene>
    <name evidence="3" type="ORF">GPUH_LOCUS23637</name>
</gene>
<accession>A0A183ERP7</accession>
<dbReference type="InterPro" id="IPR025799">
    <property type="entry name" value="Arg_MeTrfase"/>
</dbReference>
<name>A0A183ERP7_9BILA</name>
<dbReference type="GO" id="GO:0005829">
    <property type="term" value="C:cytosol"/>
    <property type="evidence" value="ECO:0007669"/>
    <property type="project" value="TreeGrafter"/>
</dbReference>
<protein>
    <submittedName>
        <fullName evidence="5">PRMT5_C domain-containing protein</fullName>
    </submittedName>
</protein>
<dbReference type="Pfam" id="PF17286">
    <property type="entry name" value="PRMT5_C"/>
    <property type="match status" value="1"/>
</dbReference>
<evidence type="ECO:0000259" key="2">
    <source>
        <dbReference type="Pfam" id="PF17286"/>
    </source>
</evidence>
<dbReference type="GO" id="GO:0006355">
    <property type="term" value="P:regulation of DNA-templated transcription"/>
    <property type="evidence" value="ECO:0007669"/>
    <property type="project" value="TreeGrafter"/>
</dbReference>
<dbReference type="WBParaSite" id="GPUH_0002366801-mRNA-1">
    <property type="protein sequence ID" value="GPUH_0002366801-mRNA-1"/>
    <property type="gene ID" value="GPUH_0002366801"/>
</dbReference>
<dbReference type="AlphaFoldDB" id="A0A183ERP7"/>
<dbReference type="SUPFAM" id="SSF53335">
    <property type="entry name" value="S-adenosyl-L-methionine-dependent methyltransferases"/>
    <property type="match status" value="1"/>
</dbReference>